<protein>
    <submittedName>
        <fullName evidence="1">Unnamed protein product</fullName>
    </submittedName>
</protein>
<name>A0A9W6UD71_9STRA</name>
<organism evidence="1 2">
    <name type="scientific">Phytophthora lilii</name>
    <dbReference type="NCBI Taxonomy" id="2077276"/>
    <lineage>
        <taxon>Eukaryota</taxon>
        <taxon>Sar</taxon>
        <taxon>Stramenopiles</taxon>
        <taxon>Oomycota</taxon>
        <taxon>Peronosporomycetes</taxon>
        <taxon>Peronosporales</taxon>
        <taxon>Peronosporaceae</taxon>
        <taxon>Phytophthora</taxon>
    </lineage>
</organism>
<proteinExistence type="predicted"/>
<keyword evidence="2" id="KW-1185">Reference proteome</keyword>
<evidence type="ECO:0000313" key="2">
    <source>
        <dbReference type="Proteomes" id="UP001165083"/>
    </source>
</evidence>
<reference evidence="1" key="1">
    <citation type="submission" date="2023-04" db="EMBL/GenBank/DDBJ databases">
        <title>Phytophthora lilii NBRC 32176.</title>
        <authorList>
            <person name="Ichikawa N."/>
            <person name="Sato H."/>
            <person name="Tonouchi N."/>
        </authorList>
    </citation>
    <scope>NUCLEOTIDE SEQUENCE</scope>
    <source>
        <strain evidence="1">NBRC 32176</strain>
    </source>
</reference>
<gene>
    <name evidence="1" type="ORF">Plil01_001319900</name>
</gene>
<evidence type="ECO:0000313" key="1">
    <source>
        <dbReference type="EMBL" id="GMF30873.1"/>
    </source>
</evidence>
<accession>A0A9W6UD71</accession>
<dbReference type="Proteomes" id="UP001165083">
    <property type="component" value="Unassembled WGS sequence"/>
</dbReference>
<sequence>MNDSTSSHSWEAWKSPWRAINSGWEDSTSSHCWEAWKSPWRAINSGWEDSTSSHCWEAWKSPWRAINSGWEAMRRCRIVHPLICLPTSTGVKTVESFIRWFVCPPAPVLEQCHFTFLTFKTTRPSFQ</sequence>
<dbReference type="AlphaFoldDB" id="A0A9W6UD71"/>
<dbReference type="EMBL" id="BSXW01000868">
    <property type="protein sequence ID" value="GMF30873.1"/>
    <property type="molecule type" value="Genomic_DNA"/>
</dbReference>
<comment type="caution">
    <text evidence="1">The sequence shown here is derived from an EMBL/GenBank/DDBJ whole genome shotgun (WGS) entry which is preliminary data.</text>
</comment>